<dbReference type="Pfam" id="PF00072">
    <property type="entry name" value="Response_reg"/>
    <property type="match status" value="1"/>
</dbReference>
<evidence type="ECO:0000313" key="4">
    <source>
        <dbReference type="Proteomes" id="UP000254794"/>
    </source>
</evidence>
<dbReference type="OrthoDB" id="9793549at2"/>
<dbReference type="EMBL" id="UGOD01000001">
    <property type="protein sequence ID" value="STX52100.1"/>
    <property type="molecule type" value="Genomic_DNA"/>
</dbReference>
<keyword evidence="4" id="KW-1185">Reference proteome</keyword>
<dbReference type="GO" id="GO:0000160">
    <property type="term" value="P:phosphorelay signal transduction system"/>
    <property type="evidence" value="ECO:0007669"/>
    <property type="project" value="InterPro"/>
</dbReference>
<dbReference type="PANTHER" id="PTHR44520:SF2">
    <property type="entry name" value="RESPONSE REGULATOR RCP1"/>
    <property type="match status" value="1"/>
</dbReference>
<accession>A0A378JQ92</accession>
<dbReference type="InterPro" id="IPR011006">
    <property type="entry name" value="CheY-like_superfamily"/>
</dbReference>
<proteinExistence type="predicted"/>
<feature type="domain" description="Response regulatory" evidence="2">
    <location>
        <begin position="9"/>
        <end position="133"/>
    </location>
</feature>
<keyword evidence="1" id="KW-0597">Phosphoprotein</keyword>
<dbReference type="AlphaFoldDB" id="A0A378JQ92"/>
<dbReference type="RefSeq" id="WP_115331688.1">
    <property type="nucleotide sequence ID" value="NZ_CAAAHP010000002.1"/>
</dbReference>
<dbReference type="InterPro" id="IPR052893">
    <property type="entry name" value="TCS_response_regulator"/>
</dbReference>
<gene>
    <name evidence="3" type="primary">rcp1_1</name>
    <name evidence="3" type="ORF">NCTC13316_02204</name>
</gene>
<dbReference type="SMART" id="SM00448">
    <property type="entry name" value="REC"/>
    <property type="match status" value="1"/>
</dbReference>
<protein>
    <submittedName>
        <fullName evidence="3">Two component response regulator</fullName>
    </submittedName>
</protein>
<evidence type="ECO:0000313" key="3">
    <source>
        <dbReference type="EMBL" id="STX52100.1"/>
    </source>
</evidence>
<reference evidence="3 4" key="1">
    <citation type="submission" date="2018-06" db="EMBL/GenBank/DDBJ databases">
        <authorList>
            <consortium name="Pathogen Informatics"/>
            <person name="Doyle S."/>
        </authorList>
    </citation>
    <scope>NUCLEOTIDE SEQUENCE [LARGE SCALE GENOMIC DNA]</scope>
    <source>
        <strain evidence="3 4">NCTC13316</strain>
    </source>
</reference>
<evidence type="ECO:0000256" key="1">
    <source>
        <dbReference type="PROSITE-ProRule" id="PRU00169"/>
    </source>
</evidence>
<dbReference type="Proteomes" id="UP000254794">
    <property type="component" value="Unassembled WGS sequence"/>
</dbReference>
<sequence length="135" mass="15231">MKSINPNIDILCVEDDEIDVQSVKRAFNKLNSKLKIAIASNGKQALDKLYGQNGEEKIYPKVILLDINMPKMNGIEFLQALRADLAFIDIQVFVLTGSYTTKEKLAMESLNIRGHIIKPLEYSDALNIFWALEST</sequence>
<dbReference type="Gene3D" id="3.40.50.2300">
    <property type="match status" value="1"/>
</dbReference>
<dbReference type="SUPFAM" id="SSF52172">
    <property type="entry name" value="CheY-like"/>
    <property type="match status" value="1"/>
</dbReference>
<name>A0A378JQ92_9GAMM</name>
<dbReference type="InterPro" id="IPR001789">
    <property type="entry name" value="Sig_transdc_resp-reg_receiver"/>
</dbReference>
<dbReference type="PROSITE" id="PS50110">
    <property type="entry name" value="RESPONSE_REGULATORY"/>
    <property type="match status" value="1"/>
</dbReference>
<organism evidence="3 4">
    <name type="scientific">Legionella busanensis</name>
    <dbReference type="NCBI Taxonomy" id="190655"/>
    <lineage>
        <taxon>Bacteria</taxon>
        <taxon>Pseudomonadati</taxon>
        <taxon>Pseudomonadota</taxon>
        <taxon>Gammaproteobacteria</taxon>
        <taxon>Legionellales</taxon>
        <taxon>Legionellaceae</taxon>
        <taxon>Legionella</taxon>
    </lineage>
</organism>
<feature type="modified residue" description="4-aspartylphosphate" evidence="1">
    <location>
        <position position="66"/>
    </location>
</feature>
<dbReference type="PANTHER" id="PTHR44520">
    <property type="entry name" value="RESPONSE REGULATOR RCP1-RELATED"/>
    <property type="match status" value="1"/>
</dbReference>
<evidence type="ECO:0000259" key="2">
    <source>
        <dbReference type="PROSITE" id="PS50110"/>
    </source>
</evidence>